<evidence type="ECO:0000313" key="2">
    <source>
        <dbReference type="EMBL" id="CCM04384.1"/>
    </source>
</evidence>
<keyword evidence="3" id="KW-1185">Reference proteome</keyword>
<dbReference type="GeneID" id="24099295"/>
<dbReference type="HOGENOM" id="CLU_545165_0_0_1"/>
<dbReference type="Proteomes" id="UP000006352">
    <property type="component" value="Unassembled WGS sequence"/>
</dbReference>
<evidence type="ECO:0000313" key="3">
    <source>
        <dbReference type="Proteomes" id="UP000006352"/>
    </source>
</evidence>
<dbReference type="RefSeq" id="XP_012183667.1">
    <property type="nucleotide sequence ID" value="XM_012328277.1"/>
</dbReference>
<gene>
    <name evidence="2" type="ORF">FIBRA_06559</name>
</gene>
<accession>J4H451</accession>
<protein>
    <submittedName>
        <fullName evidence="2">Uncharacterized protein</fullName>
    </submittedName>
</protein>
<dbReference type="AlphaFoldDB" id="J4H451"/>
<keyword evidence="1" id="KW-0812">Transmembrane</keyword>
<dbReference type="InParanoid" id="J4H451"/>
<feature type="transmembrane region" description="Helical" evidence="1">
    <location>
        <begin position="84"/>
        <end position="106"/>
    </location>
</feature>
<keyword evidence="1" id="KW-0472">Membrane</keyword>
<organism evidence="2 3">
    <name type="scientific">Fibroporia radiculosa</name>
    <dbReference type="NCBI Taxonomy" id="599839"/>
    <lineage>
        <taxon>Eukaryota</taxon>
        <taxon>Fungi</taxon>
        <taxon>Dikarya</taxon>
        <taxon>Basidiomycota</taxon>
        <taxon>Agaricomycotina</taxon>
        <taxon>Agaricomycetes</taxon>
        <taxon>Polyporales</taxon>
        <taxon>Fibroporiaceae</taxon>
        <taxon>Fibroporia</taxon>
    </lineage>
</organism>
<keyword evidence="1" id="KW-1133">Transmembrane helix</keyword>
<sequence>MSNAHARDSQDSLADQLPGQWVDVEQSKGPASPVARSSPLPFFVGVLPRLRGYRWVAFAPVEEDIDDGEPKGLKQMWRNGKKDIWLRVSLYFTLLALIFPFIVWWITSVARQRHPSVKFHLDFPQGCVERVPWSFGTDTTPAPSEFLGSSYLYTANVSLSLPSDADVLSIITRGNEANRAHGIVEFIVDDGTRYGQDSDVHVEFTAFMNDRESLQESATICRLHPSAKHDGAGLVVNYPRYQSHRSRRMVFAIKVYFPTSPGSPTLLNQFRTSLPQFIHKIGDLQDHVSFLSLSLWSTNHPVYAESVSGKNINVMTSNAPIKGTFNATSILNLYTQNALIDVNVSLVAAESVHSATAMLKTTNAPVSANMSLLASAREARFNTQFETSNGALDVAFAEAPVSSLLDVRAHTSNAPARVSLHETFEGTFDLFSTTWHQPQVHVRPDVEDPEGQGRRRVVEIRPESRESSVSGSVAWGKHDGWRRYGRVNVASSNNDVRLHM</sequence>
<dbReference type="OrthoDB" id="5570013at2759"/>
<proteinExistence type="predicted"/>
<dbReference type="STRING" id="599839.J4H451"/>
<name>J4H451_9APHY</name>
<evidence type="ECO:0000256" key="1">
    <source>
        <dbReference type="SAM" id="Phobius"/>
    </source>
</evidence>
<reference evidence="2 3" key="1">
    <citation type="journal article" date="2012" name="Appl. Environ. Microbiol.">
        <title>Short-read sequencing for genomic analysis of the brown rot fungus Fibroporia radiculosa.</title>
        <authorList>
            <person name="Tang J.D."/>
            <person name="Perkins A.D."/>
            <person name="Sonstegard T.S."/>
            <person name="Schroeder S.G."/>
            <person name="Burgess S.C."/>
            <person name="Diehl S.V."/>
        </authorList>
    </citation>
    <scope>NUCLEOTIDE SEQUENCE [LARGE SCALE GENOMIC DNA]</scope>
    <source>
        <strain evidence="2 3">TFFH 294</strain>
    </source>
</reference>
<dbReference type="EMBL" id="HE797154">
    <property type="protein sequence ID" value="CCM04384.1"/>
    <property type="molecule type" value="Genomic_DNA"/>
</dbReference>